<gene>
    <name evidence="2" type="ORF">SAMN02745130_00427</name>
</gene>
<dbReference type="GO" id="GO:0016787">
    <property type="term" value="F:hydrolase activity"/>
    <property type="evidence" value="ECO:0007669"/>
    <property type="project" value="UniProtKB-KW"/>
</dbReference>
<keyword evidence="1" id="KW-0472">Membrane</keyword>
<accession>A0A1T4VWK5</accession>
<organism evidence="2 3">
    <name type="scientific">Thiothrix eikelboomii</name>
    <dbReference type="NCBI Taxonomy" id="92487"/>
    <lineage>
        <taxon>Bacteria</taxon>
        <taxon>Pseudomonadati</taxon>
        <taxon>Pseudomonadota</taxon>
        <taxon>Gammaproteobacteria</taxon>
        <taxon>Thiotrichales</taxon>
        <taxon>Thiotrichaceae</taxon>
        <taxon>Thiothrix</taxon>
    </lineage>
</organism>
<dbReference type="Pfam" id="PF04307">
    <property type="entry name" value="YdjM"/>
    <property type="match status" value="1"/>
</dbReference>
<reference evidence="2 3" key="1">
    <citation type="submission" date="2017-02" db="EMBL/GenBank/DDBJ databases">
        <authorList>
            <person name="Peterson S.W."/>
        </authorList>
    </citation>
    <scope>NUCLEOTIDE SEQUENCE [LARGE SCALE GENOMIC DNA]</scope>
    <source>
        <strain evidence="2 3">ATCC 49788</strain>
    </source>
</reference>
<dbReference type="AlphaFoldDB" id="A0A1T4VWK5"/>
<dbReference type="EMBL" id="FUYB01000002">
    <property type="protein sequence ID" value="SKA69289.1"/>
    <property type="molecule type" value="Genomic_DNA"/>
</dbReference>
<feature type="transmembrane region" description="Helical" evidence="1">
    <location>
        <begin position="85"/>
        <end position="104"/>
    </location>
</feature>
<proteinExistence type="predicted"/>
<feature type="transmembrane region" description="Helical" evidence="1">
    <location>
        <begin position="116"/>
        <end position="135"/>
    </location>
</feature>
<feature type="transmembrane region" description="Helical" evidence="1">
    <location>
        <begin position="54"/>
        <end position="73"/>
    </location>
</feature>
<dbReference type="InterPro" id="IPR007404">
    <property type="entry name" value="YdjM-like"/>
</dbReference>
<evidence type="ECO:0000256" key="1">
    <source>
        <dbReference type="SAM" id="Phobius"/>
    </source>
</evidence>
<name>A0A1T4VWK5_9GAMM</name>
<feature type="transmembrane region" description="Helical" evidence="1">
    <location>
        <begin position="142"/>
        <end position="159"/>
    </location>
</feature>
<dbReference type="OrthoDB" id="5295350at2"/>
<keyword evidence="1" id="KW-1133">Transmembrane helix</keyword>
<dbReference type="STRING" id="92487.SAMN02745130_00427"/>
<sequence>MANFHTHLTWAAAGSGLLSVLCLQVGLVSQQDALMLALVGTIGGILPDVDLQHAYPSRIMFSMLGIFVAFLMVFSVKNEMSISELWLVGIGAFLSIRFVFWQVFHKYTTHRGSIHSILAALFATFSTTAVSYHLLGKNDFTAWLLGLFLFLGFILHLILDEIYSVDFMNYRIKRSFGSALKLFDGKKPAKSLFMLGMTFLVWFATPSEQRFWDTFTSPQTYQIINGRLLP</sequence>
<dbReference type="Proteomes" id="UP000190460">
    <property type="component" value="Unassembled WGS sequence"/>
</dbReference>
<keyword evidence="3" id="KW-1185">Reference proteome</keyword>
<keyword evidence="2" id="KW-0378">Hydrolase</keyword>
<keyword evidence="1" id="KW-0812">Transmembrane</keyword>
<evidence type="ECO:0000313" key="2">
    <source>
        <dbReference type="EMBL" id="SKA69289.1"/>
    </source>
</evidence>
<dbReference type="RefSeq" id="WP_078920935.1">
    <property type="nucleotide sequence ID" value="NZ_FUYB01000002.1"/>
</dbReference>
<evidence type="ECO:0000313" key="3">
    <source>
        <dbReference type="Proteomes" id="UP000190460"/>
    </source>
</evidence>
<protein>
    <submittedName>
        <fullName evidence="2">LexA-binding, inner membrane-associated putative hydrolase</fullName>
    </submittedName>
</protein>